<evidence type="ECO:0000313" key="3">
    <source>
        <dbReference type="Proteomes" id="UP001055439"/>
    </source>
</evidence>
<name>A0A9E7HIH0_9LILI</name>
<feature type="transmembrane region" description="Helical" evidence="1">
    <location>
        <begin position="90"/>
        <end position="109"/>
    </location>
</feature>
<organism evidence="2 3">
    <name type="scientific">Musa troglodytarum</name>
    <name type="common">fe'i banana</name>
    <dbReference type="NCBI Taxonomy" id="320322"/>
    <lineage>
        <taxon>Eukaryota</taxon>
        <taxon>Viridiplantae</taxon>
        <taxon>Streptophyta</taxon>
        <taxon>Embryophyta</taxon>
        <taxon>Tracheophyta</taxon>
        <taxon>Spermatophyta</taxon>
        <taxon>Magnoliopsida</taxon>
        <taxon>Liliopsida</taxon>
        <taxon>Zingiberales</taxon>
        <taxon>Musaceae</taxon>
        <taxon>Musa</taxon>
    </lineage>
</organism>
<protein>
    <submittedName>
        <fullName evidence="2">Uncharacterized protein</fullName>
    </submittedName>
</protein>
<reference evidence="2" key="1">
    <citation type="submission" date="2022-05" db="EMBL/GenBank/DDBJ databases">
        <title>The Musa troglodytarum L. genome provides insights into the mechanism of non-climacteric behaviour and enrichment of carotenoids.</title>
        <authorList>
            <person name="Wang J."/>
        </authorList>
    </citation>
    <scope>NUCLEOTIDE SEQUENCE</scope>
    <source>
        <tissue evidence="2">Leaf</tissue>
    </source>
</reference>
<dbReference type="AlphaFoldDB" id="A0A9E7HIH0"/>
<evidence type="ECO:0000256" key="1">
    <source>
        <dbReference type="SAM" id="Phobius"/>
    </source>
</evidence>
<dbReference type="EMBL" id="CP097510">
    <property type="protein sequence ID" value="URE31708.1"/>
    <property type="molecule type" value="Genomic_DNA"/>
</dbReference>
<keyword evidence="1" id="KW-0812">Transmembrane</keyword>
<dbReference type="Proteomes" id="UP001055439">
    <property type="component" value="Chromosome 8"/>
</dbReference>
<proteinExistence type="predicted"/>
<keyword evidence="1" id="KW-0472">Membrane</keyword>
<evidence type="ECO:0000313" key="2">
    <source>
        <dbReference type="EMBL" id="URE31708.1"/>
    </source>
</evidence>
<feature type="transmembrane region" description="Helical" evidence="1">
    <location>
        <begin position="25"/>
        <end position="45"/>
    </location>
</feature>
<keyword evidence="1" id="KW-1133">Transmembrane helix</keyword>
<sequence>MTIFICVEWTVENKGVFCHNQLFHLLYKFLILSFSSALLHSYAYIEIPTDAYIKGIAKRNRDMFSLEDLLPLHISFTFSLSVILGRLLRILIVLFANTWSNFLVRHILLETEFLKKKMMFDL</sequence>
<accession>A0A9E7HIH0</accession>
<gene>
    <name evidence="2" type="ORF">MUK42_17097</name>
</gene>
<keyword evidence="3" id="KW-1185">Reference proteome</keyword>